<feature type="compositionally biased region" description="Basic residues" evidence="1">
    <location>
        <begin position="1"/>
        <end position="16"/>
    </location>
</feature>
<reference evidence="3" key="1">
    <citation type="journal article" date="2019" name="Int. J. Syst. Evol. Microbiol.">
        <title>The Global Catalogue of Microorganisms (GCM) 10K type strain sequencing project: providing services to taxonomists for standard genome sequencing and annotation.</title>
        <authorList>
            <consortium name="The Broad Institute Genomics Platform"/>
            <consortium name="The Broad Institute Genome Sequencing Center for Infectious Disease"/>
            <person name="Wu L."/>
            <person name="Ma J."/>
        </authorList>
    </citation>
    <scope>NUCLEOTIDE SEQUENCE [LARGE SCALE GENOMIC DNA]</scope>
    <source>
        <strain evidence="3">CCUG 53903</strain>
    </source>
</reference>
<protein>
    <submittedName>
        <fullName evidence="2">Uncharacterized protein</fullName>
    </submittedName>
</protein>
<dbReference type="Proteomes" id="UP001596058">
    <property type="component" value="Unassembled WGS sequence"/>
</dbReference>
<dbReference type="RefSeq" id="WP_379522760.1">
    <property type="nucleotide sequence ID" value="NZ_JBHSPA010000092.1"/>
</dbReference>
<comment type="caution">
    <text evidence="2">The sequence shown here is derived from an EMBL/GenBank/DDBJ whole genome shotgun (WGS) entry which is preliminary data.</text>
</comment>
<evidence type="ECO:0000256" key="1">
    <source>
        <dbReference type="SAM" id="MobiDB-lite"/>
    </source>
</evidence>
<gene>
    <name evidence="2" type="ORF">ACFPZ3_56595</name>
</gene>
<evidence type="ECO:0000313" key="3">
    <source>
        <dbReference type="Proteomes" id="UP001596058"/>
    </source>
</evidence>
<organism evidence="2 3">
    <name type="scientific">Nonomuraea insulae</name>
    <dbReference type="NCBI Taxonomy" id="1616787"/>
    <lineage>
        <taxon>Bacteria</taxon>
        <taxon>Bacillati</taxon>
        <taxon>Actinomycetota</taxon>
        <taxon>Actinomycetes</taxon>
        <taxon>Streptosporangiales</taxon>
        <taxon>Streptosporangiaceae</taxon>
        <taxon>Nonomuraea</taxon>
    </lineage>
</organism>
<proteinExistence type="predicted"/>
<accession>A0ABW1D811</accession>
<dbReference type="EMBL" id="JBHSPA010000092">
    <property type="protein sequence ID" value="MFC5833333.1"/>
    <property type="molecule type" value="Genomic_DNA"/>
</dbReference>
<evidence type="ECO:0000313" key="2">
    <source>
        <dbReference type="EMBL" id="MFC5833333.1"/>
    </source>
</evidence>
<name>A0ABW1D811_9ACTN</name>
<feature type="region of interest" description="Disordered" evidence="1">
    <location>
        <begin position="1"/>
        <end position="34"/>
    </location>
</feature>
<sequence length="68" mass="7479">MDGRRQAGHPRRHRARVGPGQAIHDPPVGEEHHHVGVRGATGSCVTITIVWPSWLAAWRRMPSTSRAA</sequence>
<keyword evidence="3" id="KW-1185">Reference proteome</keyword>